<dbReference type="Pfam" id="PF00009">
    <property type="entry name" value="GTP_EFTU"/>
    <property type="match status" value="1"/>
</dbReference>
<dbReference type="Proteomes" id="UP000228777">
    <property type="component" value="Unassembled WGS sequence"/>
</dbReference>
<sequence length="499" mass="55121">MIQEKQNLTRLHGQVTRPPVVVILGHVDHGKTSILDFIRKAHVAERETGGITQHIGAYEIEHPSTGSRQGGKITFLDTPGHEAFSAMRSRGAKIADIAILVVAADEGVKTQTKEAISAIKKAGIPMIVAINKIDKSNIDIKKVERELSVKEVLLESQGGKVPAVKISAKTGQGIEELLEMIILVAEMEGLKTDISKPVKGTVIEASLDSKKGPIATIILSEGTLKIGEIIGTHFSFGKIKSMTDFSSKQIKIGFPSQPVVVFGFEKPPMVGEKIKVFQSFEEAKKEIKEEKRILPVFFVEKDKKVLNIILKADVLGSLEAIKEALFNLSQEKIILRILKSGVGNIDISDIKLAEDGKAKIFGFRVKTDSAAKSLIDKMKIKPKIFEIIYELIQAVRETMEKMVEPEILKKEIGKVKILTIFKVAQRQIIGGKVIEGEIEKGKECEVIRNEELIGKGKILNLQRNKKEVENISRGNECGILFEGEIKIKEEDILVIYTNV</sequence>
<dbReference type="InterPro" id="IPR027417">
    <property type="entry name" value="P-loop_NTPase"/>
</dbReference>
<dbReference type="GO" id="GO:0003743">
    <property type="term" value="F:translation initiation factor activity"/>
    <property type="evidence" value="ECO:0007669"/>
    <property type="project" value="UniProtKB-UniRule"/>
</dbReference>
<dbReference type="EMBL" id="PEWP01000008">
    <property type="protein sequence ID" value="PIU47232.1"/>
    <property type="molecule type" value="Genomic_DNA"/>
</dbReference>
<evidence type="ECO:0000256" key="6">
    <source>
        <dbReference type="ARBA" id="ARBA00023134"/>
    </source>
</evidence>
<dbReference type="FunFam" id="3.40.50.300:FF:000019">
    <property type="entry name" value="Translation initiation factor IF-2"/>
    <property type="match status" value="1"/>
</dbReference>
<evidence type="ECO:0000313" key="10">
    <source>
        <dbReference type="EMBL" id="PIU47232.1"/>
    </source>
</evidence>
<comment type="function">
    <text evidence="8">One of the essential components for the initiation of protein synthesis. Protects formylmethionyl-tRNA from spontaneous hydrolysis and promotes its binding to the 30S ribosomal subunits. Also involved in the hydrolysis of GTP during the formation of the 70S ribosomal complex.</text>
</comment>
<dbReference type="AlphaFoldDB" id="A0A2M6Z4D1"/>
<dbReference type="InterPro" id="IPR005225">
    <property type="entry name" value="Small_GTP-bd"/>
</dbReference>
<dbReference type="NCBIfam" id="TIGR00487">
    <property type="entry name" value="IF-2"/>
    <property type="match status" value="1"/>
</dbReference>
<evidence type="ECO:0000259" key="9">
    <source>
        <dbReference type="PROSITE" id="PS51722"/>
    </source>
</evidence>
<dbReference type="InterPro" id="IPR000795">
    <property type="entry name" value="T_Tr_GTP-bd_dom"/>
</dbReference>
<feature type="domain" description="Tr-type G" evidence="9">
    <location>
        <begin position="16"/>
        <end position="190"/>
    </location>
</feature>
<protein>
    <recommendedName>
        <fullName evidence="2 7">Translation initiation factor IF-2</fullName>
    </recommendedName>
</protein>
<dbReference type="NCBIfam" id="TIGR00231">
    <property type="entry name" value="small_GTP"/>
    <property type="match status" value="1"/>
</dbReference>
<keyword evidence="3 8" id="KW-0396">Initiation factor</keyword>
<evidence type="ECO:0000256" key="8">
    <source>
        <dbReference type="RuleBase" id="RU000644"/>
    </source>
</evidence>
<dbReference type="GO" id="GO:0005525">
    <property type="term" value="F:GTP binding"/>
    <property type="evidence" value="ECO:0007669"/>
    <property type="project" value="UniProtKB-KW"/>
</dbReference>
<dbReference type="PANTHER" id="PTHR43381:SF5">
    <property type="entry name" value="TR-TYPE G DOMAIN-CONTAINING PROTEIN"/>
    <property type="match status" value="1"/>
</dbReference>
<dbReference type="Pfam" id="PF22042">
    <property type="entry name" value="EF-G_D2"/>
    <property type="match status" value="1"/>
</dbReference>
<comment type="caution">
    <text evidence="10">The sequence shown here is derived from an EMBL/GenBank/DDBJ whole genome shotgun (WGS) entry which is preliminary data.</text>
</comment>
<evidence type="ECO:0000256" key="2">
    <source>
        <dbReference type="ARBA" id="ARBA00020675"/>
    </source>
</evidence>
<dbReference type="InterPro" id="IPR036925">
    <property type="entry name" value="TIF_IF2_dom3_sf"/>
</dbReference>
<comment type="similarity">
    <text evidence="1 8">Belongs to the TRAFAC class translation factor GTPase superfamily. Classic translation factor GTPase family. IF-2 subfamily.</text>
</comment>
<proteinExistence type="inferred from homology"/>
<name>A0A2M6Z4D1_9BACT</name>
<reference evidence="11" key="1">
    <citation type="submission" date="2017-09" db="EMBL/GenBank/DDBJ databases">
        <title>Depth-based differentiation of microbial function through sediment-hosted aquifers and enrichment of novel symbionts in the deep terrestrial subsurface.</title>
        <authorList>
            <person name="Probst A.J."/>
            <person name="Ladd B."/>
            <person name="Jarett J.K."/>
            <person name="Geller-Mcgrath D.E."/>
            <person name="Sieber C.M.K."/>
            <person name="Emerson J.B."/>
            <person name="Anantharaman K."/>
            <person name="Thomas B.C."/>
            <person name="Malmstrom R."/>
            <person name="Stieglmeier M."/>
            <person name="Klingl A."/>
            <person name="Woyke T."/>
            <person name="Ryan C.M."/>
            <person name="Banfield J.F."/>
        </authorList>
    </citation>
    <scope>NUCLEOTIDE SEQUENCE [LARGE SCALE GENOMIC DNA]</scope>
</reference>
<dbReference type="InterPro" id="IPR000178">
    <property type="entry name" value="TF_IF2_bacterial-like"/>
</dbReference>
<dbReference type="InterPro" id="IPR023115">
    <property type="entry name" value="TIF_IF2_dom3"/>
</dbReference>
<dbReference type="SUPFAM" id="SSF52156">
    <property type="entry name" value="Initiation factor IF2/eIF5b, domain 3"/>
    <property type="match status" value="1"/>
</dbReference>
<dbReference type="Gene3D" id="3.40.50.300">
    <property type="entry name" value="P-loop containing nucleotide triphosphate hydrolases"/>
    <property type="match status" value="1"/>
</dbReference>
<dbReference type="PROSITE" id="PS51722">
    <property type="entry name" value="G_TR_2"/>
    <property type="match status" value="1"/>
</dbReference>
<dbReference type="InterPro" id="IPR053905">
    <property type="entry name" value="EF-G-like_DII"/>
</dbReference>
<dbReference type="PRINTS" id="PR00315">
    <property type="entry name" value="ELONGATNFCT"/>
</dbReference>
<dbReference type="SUPFAM" id="SSF50447">
    <property type="entry name" value="Translation proteins"/>
    <property type="match status" value="2"/>
</dbReference>
<accession>A0A2M6Z4D1</accession>
<dbReference type="Gene3D" id="2.40.30.10">
    <property type="entry name" value="Translation factors"/>
    <property type="match status" value="2"/>
</dbReference>
<keyword evidence="5 8" id="KW-0648">Protein biosynthesis</keyword>
<organism evidence="10 11">
    <name type="scientific">bacterium (Candidatus Gribaldobacteria) CG07_land_8_20_14_0_80_33_18</name>
    <dbReference type="NCBI Taxonomy" id="2014272"/>
    <lineage>
        <taxon>Bacteria</taxon>
        <taxon>Candidatus Gribaldobacteria</taxon>
    </lineage>
</organism>
<dbReference type="Gene3D" id="3.40.50.10050">
    <property type="entry name" value="Translation initiation factor IF- 2, domain 3"/>
    <property type="match status" value="1"/>
</dbReference>
<keyword evidence="4" id="KW-0547">Nucleotide-binding</keyword>
<keyword evidence="6" id="KW-0342">GTP-binding</keyword>
<dbReference type="SUPFAM" id="SSF52540">
    <property type="entry name" value="P-loop containing nucleoside triphosphate hydrolases"/>
    <property type="match status" value="1"/>
</dbReference>
<evidence type="ECO:0000256" key="4">
    <source>
        <dbReference type="ARBA" id="ARBA00022741"/>
    </source>
</evidence>
<dbReference type="FunFam" id="3.40.50.10050:FF:000001">
    <property type="entry name" value="Translation initiation factor IF-2"/>
    <property type="match status" value="1"/>
</dbReference>
<dbReference type="InterPro" id="IPR015760">
    <property type="entry name" value="TIF_IF2"/>
</dbReference>
<dbReference type="Pfam" id="PF11987">
    <property type="entry name" value="IF-2"/>
    <property type="match status" value="1"/>
</dbReference>
<evidence type="ECO:0000256" key="5">
    <source>
        <dbReference type="ARBA" id="ARBA00022917"/>
    </source>
</evidence>
<dbReference type="InterPro" id="IPR009000">
    <property type="entry name" value="Transl_B-barrel_sf"/>
</dbReference>
<evidence type="ECO:0000256" key="7">
    <source>
        <dbReference type="NCBIfam" id="TIGR00487"/>
    </source>
</evidence>
<dbReference type="CDD" id="cd01887">
    <property type="entry name" value="IF2_eIF5B"/>
    <property type="match status" value="1"/>
</dbReference>
<gene>
    <name evidence="10" type="primary">infB</name>
    <name evidence="10" type="ORF">COS93_00310</name>
</gene>
<evidence type="ECO:0000256" key="1">
    <source>
        <dbReference type="ARBA" id="ARBA00007733"/>
    </source>
</evidence>
<evidence type="ECO:0000256" key="3">
    <source>
        <dbReference type="ARBA" id="ARBA00022540"/>
    </source>
</evidence>
<dbReference type="GO" id="GO:0005737">
    <property type="term" value="C:cytoplasm"/>
    <property type="evidence" value="ECO:0007669"/>
    <property type="project" value="UniProtKB-UniRule"/>
</dbReference>
<dbReference type="GO" id="GO:0003924">
    <property type="term" value="F:GTPase activity"/>
    <property type="evidence" value="ECO:0007669"/>
    <property type="project" value="InterPro"/>
</dbReference>
<dbReference type="PANTHER" id="PTHR43381">
    <property type="entry name" value="TRANSLATION INITIATION FACTOR IF-2-RELATED"/>
    <property type="match status" value="1"/>
</dbReference>
<evidence type="ECO:0000313" key="11">
    <source>
        <dbReference type="Proteomes" id="UP000228777"/>
    </source>
</evidence>